<accession>K6YPJ4</accession>
<feature type="region of interest" description="Disordered" evidence="1">
    <location>
        <begin position="23"/>
        <end position="53"/>
    </location>
</feature>
<dbReference type="SUPFAM" id="SSF52833">
    <property type="entry name" value="Thioredoxin-like"/>
    <property type="match status" value="1"/>
</dbReference>
<dbReference type="STRING" id="493475.GARC_3138"/>
<dbReference type="PANTHER" id="PTHR13887">
    <property type="entry name" value="GLUTATHIONE S-TRANSFERASE KAPPA"/>
    <property type="match status" value="1"/>
</dbReference>
<dbReference type="AlphaFoldDB" id="K6YPJ4"/>
<dbReference type="PANTHER" id="PTHR13887:SF41">
    <property type="entry name" value="THIOREDOXIN SUPERFAMILY PROTEIN"/>
    <property type="match status" value="1"/>
</dbReference>
<dbReference type="InterPro" id="IPR001853">
    <property type="entry name" value="DSBA-like_thioredoxin_dom"/>
</dbReference>
<comment type="caution">
    <text evidence="3">The sequence shown here is derived from an EMBL/GenBank/DDBJ whole genome shotgun (WGS) entry which is preliminary data.</text>
</comment>
<evidence type="ECO:0000256" key="1">
    <source>
        <dbReference type="SAM" id="MobiDB-lite"/>
    </source>
</evidence>
<dbReference type="eggNOG" id="COG2761">
    <property type="taxonomic scope" value="Bacteria"/>
</dbReference>
<dbReference type="InterPro" id="IPR036249">
    <property type="entry name" value="Thioredoxin-like_sf"/>
</dbReference>
<dbReference type="Gene3D" id="3.40.30.10">
    <property type="entry name" value="Glutaredoxin"/>
    <property type="match status" value="1"/>
</dbReference>
<organism evidence="3 4">
    <name type="scientific">Paraglaciecola arctica BSs20135</name>
    <dbReference type="NCBI Taxonomy" id="493475"/>
    <lineage>
        <taxon>Bacteria</taxon>
        <taxon>Pseudomonadati</taxon>
        <taxon>Pseudomonadota</taxon>
        <taxon>Gammaproteobacteria</taxon>
        <taxon>Alteromonadales</taxon>
        <taxon>Alteromonadaceae</taxon>
        <taxon>Paraglaciecola</taxon>
    </lineage>
</organism>
<gene>
    <name evidence="3" type="ORF">GARC_3138</name>
</gene>
<dbReference type="CDD" id="cd03024">
    <property type="entry name" value="DsbA_FrnE"/>
    <property type="match status" value="1"/>
</dbReference>
<dbReference type="EMBL" id="BAEO01000047">
    <property type="protein sequence ID" value="GAC20097.1"/>
    <property type="molecule type" value="Genomic_DNA"/>
</dbReference>
<dbReference type="Pfam" id="PF01323">
    <property type="entry name" value="DSBA"/>
    <property type="match status" value="1"/>
</dbReference>
<keyword evidence="4" id="KW-1185">Reference proteome</keyword>
<proteinExistence type="predicted"/>
<dbReference type="GO" id="GO:0016491">
    <property type="term" value="F:oxidoreductase activity"/>
    <property type="evidence" value="ECO:0007669"/>
    <property type="project" value="InterPro"/>
</dbReference>
<reference evidence="3 4" key="1">
    <citation type="journal article" date="2017" name="Antonie Van Leeuwenhoek">
        <title>Rhizobium rhizosphaerae sp. nov., a novel species isolated from rice rhizosphere.</title>
        <authorList>
            <person name="Zhao J.J."/>
            <person name="Zhang J."/>
            <person name="Zhang R.J."/>
            <person name="Zhang C.W."/>
            <person name="Yin H.Q."/>
            <person name="Zhang X.X."/>
        </authorList>
    </citation>
    <scope>NUCLEOTIDE SEQUENCE [LARGE SCALE GENOMIC DNA]</scope>
    <source>
        <strain evidence="3 4">BSs20135</strain>
    </source>
</reference>
<dbReference type="Proteomes" id="UP000006327">
    <property type="component" value="Unassembled WGS sequence"/>
</dbReference>
<protein>
    <submittedName>
        <fullName evidence="3">DSBA oxidoreductase</fullName>
    </submittedName>
</protein>
<sequence length="191" mass="21570">MQQAITELGVQDQVEIEWQPFELNPDMPPEGENLREHSARKYGSTPESSARFRQEMSQRGNDVDFSFDYFDSMKIVNTRQAHILLEYAKDFNLQTALKLRLFSAFFTEHKDISDRNVLAQEIAAVGLDVNAAMSRLESDSAFSDVQEKETQWHHLGVSSVPTVVINKTTGISGAQPVEAFKEFIAAELQIS</sequence>
<evidence type="ECO:0000313" key="4">
    <source>
        <dbReference type="Proteomes" id="UP000006327"/>
    </source>
</evidence>
<feature type="domain" description="DSBA-like thioredoxin" evidence="2">
    <location>
        <begin position="7"/>
        <end position="184"/>
    </location>
</feature>
<name>K6YPJ4_9ALTE</name>
<evidence type="ECO:0000259" key="2">
    <source>
        <dbReference type="Pfam" id="PF01323"/>
    </source>
</evidence>
<evidence type="ECO:0000313" key="3">
    <source>
        <dbReference type="EMBL" id="GAC20097.1"/>
    </source>
</evidence>